<dbReference type="Pfam" id="PF02667">
    <property type="entry name" value="SCFA_trans"/>
    <property type="match status" value="1"/>
</dbReference>
<feature type="transmembrane region" description="Helical" evidence="2">
    <location>
        <begin position="263"/>
        <end position="282"/>
    </location>
</feature>
<evidence type="ECO:0000313" key="3">
    <source>
        <dbReference type="EMBL" id="MCV2231517.1"/>
    </source>
</evidence>
<feature type="region of interest" description="Disordered" evidence="1">
    <location>
        <begin position="234"/>
        <end position="254"/>
    </location>
</feature>
<feature type="transmembrane region" description="Helical" evidence="2">
    <location>
        <begin position="64"/>
        <end position="89"/>
    </location>
</feature>
<protein>
    <submittedName>
        <fullName evidence="3">Short-chain fatty acid transporter</fullName>
    </submittedName>
</protein>
<feature type="transmembrane region" description="Helical" evidence="2">
    <location>
        <begin position="150"/>
        <end position="167"/>
    </location>
</feature>
<reference evidence="3" key="1">
    <citation type="submission" date="2022-09" db="EMBL/GenBank/DDBJ databases">
        <title>Novel Mycoplasma species identified in domestic and wild animals.</title>
        <authorList>
            <person name="Volokhov D.V."/>
            <person name="Furtak V.A."/>
            <person name="Zagorodnyaya T.A."/>
        </authorList>
    </citation>
    <scope>NUCLEOTIDE SEQUENCE</scope>
    <source>
        <strain evidence="3">Oakley</strain>
    </source>
</reference>
<evidence type="ECO:0000313" key="4">
    <source>
        <dbReference type="Proteomes" id="UP001177160"/>
    </source>
</evidence>
<proteinExistence type="predicted"/>
<evidence type="ECO:0000256" key="2">
    <source>
        <dbReference type="SAM" id="Phobius"/>
    </source>
</evidence>
<dbReference type="PANTHER" id="PTHR41983:SF2">
    <property type="entry name" value="SHORT-CHAIN FATTY ACID TRANSPORTER-RELATED"/>
    <property type="match status" value="1"/>
</dbReference>
<feature type="transmembrane region" description="Helical" evidence="2">
    <location>
        <begin position="109"/>
        <end position="138"/>
    </location>
</feature>
<feature type="transmembrane region" description="Helical" evidence="2">
    <location>
        <begin position="442"/>
        <end position="463"/>
    </location>
</feature>
<dbReference type="Proteomes" id="UP001177160">
    <property type="component" value="Unassembled WGS sequence"/>
</dbReference>
<sequence length="464" mass="49369">MKKLFMKVVNGFKLAFEKTTSGSVKLVEKFLPDPFIFAIALTFVVVIISFFVTKTQPLGLVQAWYGGFWSLLAFAMQMALILVTGTILATAPLFKKGLGWLASIPKNRFTAIIMVSVVSLLASFINWGFGLVIGAIFAKEVAKRVKNIDYPLLVATAYAGFVIWHAGMSGSIPLALATAGAALGTATGGAVVDPIATSQTIFSMFNLVIVGVIVVTLPFLLAAMHPKGDKIKTVDPRLLEDEPEPAKKPRSEMTPAEKLENSYVVNYLLAAMGFAVIIKFFMDYGFNLNLNIVIFIFLFAAIALHGTPIAVVRAVNSAAKSTGGIILQFPFYAGIMGLMTTQGPTGVSLAGAISDFFVNVSNETTFPLFSFLSAGIVNVFVPSGGGQWAVQGPIMMPAGAALGVDAAKTAMSIAWGDAWTNMIQPFWALPVLGIAKLGAKNIMGYCLIVLLYTGLIIGLGLLLL</sequence>
<organism evidence="3 4">
    <name type="scientific">Paracholeplasma manati</name>
    <dbReference type="NCBI Taxonomy" id="591373"/>
    <lineage>
        <taxon>Bacteria</taxon>
        <taxon>Bacillati</taxon>
        <taxon>Mycoplasmatota</taxon>
        <taxon>Mollicutes</taxon>
        <taxon>Acholeplasmatales</taxon>
        <taxon>Acholeplasmataceae</taxon>
        <taxon>Paracholeplasma</taxon>
    </lineage>
</organism>
<feature type="transmembrane region" description="Helical" evidence="2">
    <location>
        <begin position="35"/>
        <end position="52"/>
    </location>
</feature>
<comment type="caution">
    <text evidence="3">The sequence shown here is derived from an EMBL/GenBank/DDBJ whole genome shotgun (WGS) entry which is preliminary data.</text>
</comment>
<keyword evidence="2" id="KW-1133">Transmembrane helix</keyword>
<feature type="transmembrane region" description="Helical" evidence="2">
    <location>
        <begin position="288"/>
        <end position="312"/>
    </location>
</feature>
<gene>
    <name evidence="3" type="ORF">N7548_01570</name>
</gene>
<feature type="transmembrane region" description="Helical" evidence="2">
    <location>
        <begin position="201"/>
        <end position="223"/>
    </location>
</feature>
<keyword evidence="4" id="KW-1185">Reference proteome</keyword>
<keyword evidence="2" id="KW-0812">Transmembrane</keyword>
<dbReference type="RefSeq" id="WP_263607639.1">
    <property type="nucleotide sequence ID" value="NZ_JAOVQM010000001.1"/>
</dbReference>
<dbReference type="InterPro" id="IPR006160">
    <property type="entry name" value="SCFA_transpt_AtoE"/>
</dbReference>
<name>A0ABT2Y453_9MOLU</name>
<accession>A0ABT2Y453</accession>
<dbReference type="PANTHER" id="PTHR41983">
    <property type="entry name" value="SHORT-CHAIN FATTY ACID TRANSPORTER-RELATED"/>
    <property type="match status" value="1"/>
</dbReference>
<keyword evidence="2" id="KW-0472">Membrane</keyword>
<dbReference type="EMBL" id="JAOVQM010000001">
    <property type="protein sequence ID" value="MCV2231517.1"/>
    <property type="molecule type" value="Genomic_DNA"/>
</dbReference>
<evidence type="ECO:0000256" key="1">
    <source>
        <dbReference type="SAM" id="MobiDB-lite"/>
    </source>
</evidence>